<name>A0AAW7QCX2_9BACT</name>
<evidence type="ECO:0000313" key="6">
    <source>
        <dbReference type="Proteomes" id="UP001170364"/>
    </source>
</evidence>
<evidence type="ECO:0000256" key="3">
    <source>
        <dbReference type="ARBA" id="ARBA00022840"/>
    </source>
</evidence>
<dbReference type="CDD" id="cd01129">
    <property type="entry name" value="PulE-GspE-like"/>
    <property type="match status" value="1"/>
</dbReference>
<dbReference type="RefSeq" id="WP_301370642.1">
    <property type="nucleotide sequence ID" value="NZ_JAQJJF010000005.1"/>
</dbReference>
<organism evidence="5 6">
    <name type="scientific">Aliarcobacter butzleri</name>
    <dbReference type="NCBI Taxonomy" id="28197"/>
    <lineage>
        <taxon>Bacteria</taxon>
        <taxon>Pseudomonadati</taxon>
        <taxon>Campylobacterota</taxon>
        <taxon>Epsilonproteobacteria</taxon>
        <taxon>Campylobacterales</taxon>
        <taxon>Arcobacteraceae</taxon>
        <taxon>Aliarcobacter</taxon>
    </lineage>
</organism>
<dbReference type="Gene3D" id="3.40.50.300">
    <property type="entry name" value="P-loop containing nucleotide triphosphate hydrolases"/>
    <property type="match status" value="1"/>
</dbReference>
<reference evidence="5" key="2">
    <citation type="submission" date="2023-01" db="EMBL/GenBank/DDBJ databases">
        <authorList>
            <person name="Uljanovas D."/>
        </authorList>
    </citation>
    <scope>NUCLEOTIDE SEQUENCE</scope>
    <source>
        <strain evidence="5">S41</strain>
    </source>
</reference>
<accession>A0AAW7QCX2</accession>
<dbReference type="InterPro" id="IPR003593">
    <property type="entry name" value="AAA+_ATPase"/>
</dbReference>
<keyword evidence="3" id="KW-0067">ATP-binding</keyword>
<comment type="similarity">
    <text evidence="1">Belongs to the GSP E family.</text>
</comment>
<dbReference type="GO" id="GO:0005524">
    <property type="term" value="F:ATP binding"/>
    <property type="evidence" value="ECO:0007669"/>
    <property type="project" value="UniProtKB-KW"/>
</dbReference>
<evidence type="ECO:0000313" key="5">
    <source>
        <dbReference type="EMBL" id="MDN5123806.1"/>
    </source>
</evidence>
<dbReference type="Proteomes" id="UP001170364">
    <property type="component" value="Unassembled WGS sequence"/>
</dbReference>
<dbReference type="SMART" id="SM00382">
    <property type="entry name" value="AAA"/>
    <property type="match status" value="1"/>
</dbReference>
<comment type="caution">
    <text evidence="5">The sequence shown here is derived from an EMBL/GenBank/DDBJ whole genome shotgun (WGS) entry which is preliminary data.</text>
</comment>
<protein>
    <submittedName>
        <fullName evidence="5">GspE/PulE family protein</fullName>
    </submittedName>
</protein>
<dbReference type="GO" id="GO:0005886">
    <property type="term" value="C:plasma membrane"/>
    <property type="evidence" value="ECO:0007669"/>
    <property type="project" value="TreeGrafter"/>
</dbReference>
<dbReference type="EMBL" id="JAQJJG010000007">
    <property type="protein sequence ID" value="MDN5123806.1"/>
    <property type="molecule type" value="Genomic_DNA"/>
</dbReference>
<evidence type="ECO:0000256" key="2">
    <source>
        <dbReference type="ARBA" id="ARBA00022741"/>
    </source>
</evidence>
<dbReference type="InterPro" id="IPR001482">
    <property type="entry name" value="T2SS/T4SS_dom"/>
</dbReference>
<dbReference type="InterPro" id="IPR027417">
    <property type="entry name" value="P-loop_NTPase"/>
</dbReference>
<sequence length="453" mass="52317">MENILKTLIDFSLFEKYDKEYFVCNKIVPIYEDSISLKVAVCKNSDLSNIKEKFSKLISFVEADELDILFLLSNLDKKKYLYKIASKSIFQKTDEKYIEEFLNELTLFSIYLRASDIHIEMYKNLVLFKFRVDGRLKIFFTFEKEFFKSISSYIKLISNLDMTQIRLPQDGRYSLNIEDKKYDFRVSTMPTLEAESIVLRILDNKNIDKNLLTLGLTESLLHKLKQSLKLTQGLILISGPTGSGKTTTLYSILKELNCEDKKIITVEDPVEYKIESINQVPINPKIGLSFEVVLKNILRQDPDIIFIGEIRDRFSLDIALQASLTGHLVLASIHSNSAVETITRLIDLQADPFLISTTLKLIMAQRLVLNYCKFCSANGCEKCNYTKYYDRSSIAEILKVDEKISSLIFKKADINQFKEYLKAINYQTLLDDGKLKVNQNLTSIEEIYKVVTY</sequence>
<dbReference type="SUPFAM" id="SSF52540">
    <property type="entry name" value="P-loop containing nucleoside triphosphate hydrolases"/>
    <property type="match status" value="1"/>
</dbReference>
<feature type="domain" description="AAA+ ATPase" evidence="4">
    <location>
        <begin position="231"/>
        <end position="352"/>
    </location>
</feature>
<proteinExistence type="inferred from homology"/>
<dbReference type="Pfam" id="PF00437">
    <property type="entry name" value="T2SSE"/>
    <property type="match status" value="1"/>
</dbReference>
<dbReference type="GO" id="GO:0016887">
    <property type="term" value="F:ATP hydrolysis activity"/>
    <property type="evidence" value="ECO:0007669"/>
    <property type="project" value="TreeGrafter"/>
</dbReference>
<keyword evidence="2" id="KW-0547">Nucleotide-binding</keyword>
<dbReference type="AlphaFoldDB" id="A0AAW7QCX2"/>
<gene>
    <name evidence="5" type="ORF">PJV93_07770</name>
</gene>
<reference evidence="5" key="1">
    <citation type="journal article" date="2023" name="Microorganisms">
        <title>Genomic Characterization of Arcobacter butzleri Strains Isolated from Various Sources in Lithuania.</title>
        <authorList>
            <person name="Uljanovas D."/>
            <person name="Golz G."/>
            <person name="Fleischmann S."/>
            <person name="Kudirkiene E."/>
            <person name="Kasetiene N."/>
            <person name="Grineviciene A."/>
            <person name="Tamuleviciene E."/>
            <person name="Aksomaitiene J."/>
            <person name="Alter T."/>
            <person name="Malakauskas M."/>
        </authorList>
    </citation>
    <scope>NUCLEOTIDE SEQUENCE</scope>
    <source>
        <strain evidence="5">S41</strain>
    </source>
</reference>
<dbReference type="Gene3D" id="3.30.450.90">
    <property type="match status" value="1"/>
</dbReference>
<dbReference type="PANTHER" id="PTHR30258:SF1">
    <property type="entry name" value="PROTEIN TRANSPORT PROTEIN HOFB HOMOLOG"/>
    <property type="match status" value="1"/>
</dbReference>
<dbReference type="PANTHER" id="PTHR30258">
    <property type="entry name" value="TYPE II SECRETION SYSTEM PROTEIN GSPE-RELATED"/>
    <property type="match status" value="1"/>
</dbReference>
<evidence type="ECO:0000259" key="4">
    <source>
        <dbReference type="SMART" id="SM00382"/>
    </source>
</evidence>
<evidence type="ECO:0000256" key="1">
    <source>
        <dbReference type="ARBA" id="ARBA00006611"/>
    </source>
</evidence>